<organism evidence="1">
    <name type="scientific">Citrobacter freundii</name>
    <dbReference type="NCBI Taxonomy" id="546"/>
    <lineage>
        <taxon>Bacteria</taxon>
        <taxon>Pseudomonadati</taxon>
        <taxon>Pseudomonadota</taxon>
        <taxon>Gammaproteobacteria</taxon>
        <taxon>Enterobacterales</taxon>
        <taxon>Enterobacteriaceae</taxon>
        <taxon>Citrobacter</taxon>
        <taxon>Citrobacter freundii complex</taxon>
    </lineage>
</organism>
<gene>
    <name evidence="1" type="ORF">PQQ21_000879</name>
</gene>
<dbReference type="EMBL" id="ABKLER030000003">
    <property type="protein sequence ID" value="EMN4143679.1"/>
    <property type="molecule type" value="Genomic_DNA"/>
</dbReference>
<comment type="caution">
    <text evidence="1">The sequence shown here is derived from an EMBL/GenBank/DDBJ whole genome shotgun (WGS) entry which is preliminary data.</text>
</comment>
<accession>A0AAI9HED3</accession>
<dbReference type="PANTHER" id="PTHR35866:SF1">
    <property type="entry name" value="YKGJ FAMILY CYSTEINE CLUSTER PROTEIN"/>
    <property type="match status" value="1"/>
</dbReference>
<proteinExistence type="predicted"/>
<sequence>MTDIDFQCTKCGECCRGFRLPLSVEEAVHWLQDGNSVDILCEAIPWVDEPPPSNLVAAFKRERSFSATSGTMPIRVIVTLAAPLGSGCPNLSEDNRCRIYERRPGTCRTYPAEVNPFIELAPKQRRCPPEAWQHGGEPLIREGAYVNPELIALIRSKLTQPILNAPILEELCRKLGVGVAAMANEGYAAHSPTIADLLMALASEKVPPSSESDWTFISNNAETVEAIISCGARCICEPNFDSAGFTYLSLFDKPTT</sequence>
<dbReference type="Pfam" id="PF03692">
    <property type="entry name" value="CxxCxxCC"/>
    <property type="match status" value="1"/>
</dbReference>
<name>A0AAI9HED3_CITFR</name>
<dbReference type="InterPro" id="IPR005358">
    <property type="entry name" value="Puta_zinc/iron-chelating_dom"/>
</dbReference>
<protein>
    <submittedName>
        <fullName evidence="1">YkgJ family cysteine cluster protein</fullName>
    </submittedName>
</protein>
<reference evidence="1" key="1">
    <citation type="submission" date="2024-02" db="EMBL/GenBank/DDBJ databases">
        <authorList>
            <consortium name="Clinical and Environmental Microbiology Branch: Whole genome sequencing antimicrobial resistance pathogens in the healthcare setting"/>
        </authorList>
    </citation>
    <scope>NUCLEOTIDE SEQUENCE</scope>
    <source>
        <strain evidence="1">2023GN-00102</strain>
    </source>
</reference>
<dbReference type="PANTHER" id="PTHR35866">
    <property type="entry name" value="PUTATIVE-RELATED"/>
    <property type="match status" value="1"/>
</dbReference>
<dbReference type="AlphaFoldDB" id="A0AAI9HED3"/>
<evidence type="ECO:0000313" key="1">
    <source>
        <dbReference type="EMBL" id="EMN4143679.1"/>
    </source>
</evidence>